<gene>
    <name evidence="1" type="ORF">HPB47_003168</name>
</gene>
<comment type="caution">
    <text evidence="1">The sequence shown here is derived from an EMBL/GenBank/DDBJ whole genome shotgun (WGS) entry which is preliminary data.</text>
</comment>
<proteinExistence type="predicted"/>
<organism evidence="1 2">
    <name type="scientific">Ixodes persulcatus</name>
    <name type="common">Taiga tick</name>
    <dbReference type="NCBI Taxonomy" id="34615"/>
    <lineage>
        <taxon>Eukaryota</taxon>
        <taxon>Metazoa</taxon>
        <taxon>Ecdysozoa</taxon>
        <taxon>Arthropoda</taxon>
        <taxon>Chelicerata</taxon>
        <taxon>Arachnida</taxon>
        <taxon>Acari</taxon>
        <taxon>Parasitiformes</taxon>
        <taxon>Ixodida</taxon>
        <taxon>Ixodoidea</taxon>
        <taxon>Ixodidae</taxon>
        <taxon>Ixodinae</taxon>
        <taxon>Ixodes</taxon>
    </lineage>
</organism>
<reference evidence="1 2" key="1">
    <citation type="journal article" date="2020" name="Cell">
        <title>Large-Scale Comparative Analyses of Tick Genomes Elucidate Their Genetic Diversity and Vector Capacities.</title>
        <authorList>
            <consortium name="Tick Genome and Microbiome Consortium (TIGMIC)"/>
            <person name="Jia N."/>
            <person name="Wang J."/>
            <person name="Shi W."/>
            <person name="Du L."/>
            <person name="Sun Y."/>
            <person name="Zhan W."/>
            <person name="Jiang J.F."/>
            <person name="Wang Q."/>
            <person name="Zhang B."/>
            <person name="Ji P."/>
            <person name="Bell-Sakyi L."/>
            <person name="Cui X.M."/>
            <person name="Yuan T.T."/>
            <person name="Jiang B.G."/>
            <person name="Yang W.F."/>
            <person name="Lam T.T."/>
            <person name="Chang Q.C."/>
            <person name="Ding S.J."/>
            <person name="Wang X.J."/>
            <person name="Zhu J.G."/>
            <person name="Ruan X.D."/>
            <person name="Zhao L."/>
            <person name="Wei J.T."/>
            <person name="Ye R.Z."/>
            <person name="Que T.C."/>
            <person name="Du C.H."/>
            <person name="Zhou Y.H."/>
            <person name="Cheng J.X."/>
            <person name="Dai P.F."/>
            <person name="Guo W.B."/>
            <person name="Han X.H."/>
            <person name="Huang E.J."/>
            <person name="Li L.F."/>
            <person name="Wei W."/>
            <person name="Gao Y.C."/>
            <person name="Liu J.Z."/>
            <person name="Shao H.Z."/>
            <person name="Wang X."/>
            <person name="Wang C.C."/>
            <person name="Yang T.C."/>
            <person name="Huo Q.B."/>
            <person name="Li W."/>
            <person name="Chen H.Y."/>
            <person name="Chen S.E."/>
            <person name="Zhou L.G."/>
            <person name="Ni X.B."/>
            <person name="Tian J.H."/>
            <person name="Sheng Y."/>
            <person name="Liu T."/>
            <person name="Pan Y.S."/>
            <person name="Xia L.Y."/>
            <person name="Li J."/>
            <person name="Zhao F."/>
            <person name="Cao W.C."/>
        </authorList>
    </citation>
    <scope>NUCLEOTIDE SEQUENCE [LARGE SCALE GENOMIC DNA]</scope>
    <source>
        <strain evidence="1">Iper-2018</strain>
    </source>
</reference>
<dbReference type="EMBL" id="JABSTQ010010452">
    <property type="protein sequence ID" value="KAG0420921.1"/>
    <property type="molecule type" value="Genomic_DNA"/>
</dbReference>
<accession>A0AC60PJC6</accession>
<protein>
    <submittedName>
        <fullName evidence="1">Uncharacterized protein</fullName>
    </submittedName>
</protein>
<name>A0AC60PJC6_IXOPE</name>
<dbReference type="Proteomes" id="UP000805193">
    <property type="component" value="Unassembled WGS sequence"/>
</dbReference>
<evidence type="ECO:0000313" key="2">
    <source>
        <dbReference type="Proteomes" id="UP000805193"/>
    </source>
</evidence>
<sequence>MCKPRMRPVVVPYIRMVSHRIKKAPIHKTQAAMDTIQERNTNLVYVPAGCTSLPQPGDVFWNKPFEASFRRTWEAFIRKEEKTAEETCESFPGRTCSS</sequence>
<evidence type="ECO:0000313" key="1">
    <source>
        <dbReference type="EMBL" id="KAG0420921.1"/>
    </source>
</evidence>
<keyword evidence="2" id="KW-1185">Reference proteome</keyword>